<feature type="domain" description="SnoaL-like" evidence="1">
    <location>
        <begin position="15"/>
        <end position="115"/>
    </location>
</feature>
<dbReference type="EMBL" id="PYOJ01000023">
    <property type="protein sequence ID" value="PSV87783.1"/>
    <property type="molecule type" value="Genomic_DNA"/>
</dbReference>
<gene>
    <name evidence="3" type="ORF">CTM89_16225</name>
    <name evidence="2" type="ORF">CTM94_02075</name>
</gene>
<name>A0A0D8MCQ0_PHOLE</name>
<dbReference type="STRING" id="553611.GCA_001557755_03012"/>
<dbReference type="SUPFAM" id="SSF54427">
    <property type="entry name" value="NTF2-like"/>
    <property type="match status" value="1"/>
</dbReference>
<evidence type="ECO:0000313" key="3">
    <source>
        <dbReference type="EMBL" id="PSV87783.1"/>
    </source>
</evidence>
<dbReference type="InterPro" id="IPR037401">
    <property type="entry name" value="SnoaL-like"/>
</dbReference>
<organism evidence="3 4">
    <name type="scientific">Photobacterium leiognathi</name>
    <dbReference type="NCBI Taxonomy" id="553611"/>
    <lineage>
        <taxon>Bacteria</taxon>
        <taxon>Pseudomonadati</taxon>
        <taxon>Pseudomonadota</taxon>
        <taxon>Gammaproteobacteria</taxon>
        <taxon>Vibrionales</taxon>
        <taxon>Vibrionaceae</taxon>
        <taxon>Photobacterium</taxon>
    </lineage>
</organism>
<comment type="caution">
    <text evidence="3">The sequence shown here is derived from an EMBL/GenBank/DDBJ whole genome shotgun (WGS) entry which is preliminary data.</text>
</comment>
<dbReference type="Gene3D" id="3.10.450.50">
    <property type="match status" value="1"/>
</dbReference>
<dbReference type="Proteomes" id="UP000240410">
    <property type="component" value="Unassembled WGS sequence"/>
</dbReference>
<dbReference type="Pfam" id="PF12680">
    <property type="entry name" value="SnoaL_2"/>
    <property type="match status" value="1"/>
</dbReference>
<dbReference type="GeneID" id="99743007"/>
<sequence length="146" mass="17184">MDAVNNPALIKFFDVYAQLGKENLAQLADVYHHSVIFEDPAHKIEGFTALEAYFFNLYQNINSCRFVINSYVEDDHEAFVQWTMHFSHPRLQNGKERSLEGCTQLKFEQEKVIYHRDYFDMGEMIYEGLPMFGRIIRHIKARLGQS</sequence>
<evidence type="ECO:0000313" key="2">
    <source>
        <dbReference type="EMBL" id="PSV86611.1"/>
    </source>
</evidence>
<evidence type="ECO:0000313" key="4">
    <source>
        <dbReference type="Proteomes" id="UP000240410"/>
    </source>
</evidence>
<dbReference type="EMBL" id="PYOI01000001">
    <property type="protein sequence ID" value="PSV86611.1"/>
    <property type="molecule type" value="Genomic_DNA"/>
</dbReference>
<evidence type="ECO:0000313" key="5">
    <source>
        <dbReference type="Proteomes" id="UP000241566"/>
    </source>
</evidence>
<dbReference type="AlphaFoldDB" id="A0A0D8MCQ0"/>
<dbReference type="Proteomes" id="UP000241566">
    <property type="component" value="Unassembled WGS sequence"/>
</dbReference>
<accession>A0A0D8MCQ0</accession>
<proteinExistence type="predicted"/>
<dbReference type="RefSeq" id="WP_008989283.1">
    <property type="nucleotide sequence ID" value="NZ_CP131599.1"/>
</dbReference>
<evidence type="ECO:0000259" key="1">
    <source>
        <dbReference type="Pfam" id="PF12680"/>
    </source>
</evidence>
<protein>
    <submittedName>
        <fullName evidence="3">Nuclear transport factor 2 family protein</fullName>
    </submittedName>
</protein>
<dbReference type="OrthoDB" id="1115105at2"/>
<keyword evidence="5" id="KW-1185">Reference proteome</keyword>
<dbReference type="InterPro" id="IPR032710">
    <property type="entry name" value="NTF2-like_dom_sf"/>
</dbReference>
<reference evidence="3 4" key="1">
    <citation type="submission" date="2018-03" db="EMBL/GenBank/DDBJ databases">
        <title>Whole genome sequencing of Histamine producing bacteria.</title>
        <authorList>
            <person name="Butler K."/>
        </authorList>
    </citation>
    <scope>NUCLEOTIDE SEQUENCE [LARGE SCALE GENOMIC DNA]</scope>
    <source>
        <strain evidence="2 5">ATCC 25521</strain>
        <strain evidence="3 4">ATCC 33979</strain>
    </source>
</reference>